<protein>
    <submittedName>
        <fullName evidence="2">Gag-pol polyprotein</fullName>
    </submittedName>
</protein>
<gene>
    <name evidence="2" type="ORF">G0U57_009911</name>
</gene>
<keyword evidence="3" id="KW-1185">Reference proteome</keyword>
<evidence type="ECO:0000313" key="3">
    <source>
        <dbReference type="Proteomes" id="UP000765507"/>
    </source>
</evidence>
<dbReference type="GO" id="GO:0019068">
    <property type="term" value="P:virion assembly"/>
    <property type="evidence" value="ECO:0007669"/>
    <property type="project" value="InterPro"/>
</dbReference>
<proteinExistence type="predicted"/>
<feature type="domain" description="Core shell protein Gag P30" evidence="1">
    <location>
        <begin position="4"/>
        <end position="93"/>
    </location>
</feature>
<dbReference type="Proteomes" id="UP000765507">
    <property type="component" value="Unassembled WGS sequence"/>
</dbReference>
<dbReference type="OrthoDB" id="9908684at2759"/>
<organism evidence="2 3">
    <name type="scientific">Chelydra serpentina</name>
    <name type="common">Snapping turtle</name>
    <name type="synonym">Testudo serpentina</name>
    <dbReference type="NCBI Taxonomy" id="8475"/>
    <lineage>
        <taxon>Eukaryota</taxon>
        <taxon>Metazoa</taxon>
        <taxon>Chordata</taxon>
        <taxon>Craniata</taxon>
        <taxon>Vertebrata</taxon>
        <taxon>Euteleostomi</taxon>
        <taxon>Archelosauria</taxon>
        <taxon>Testudinata</taxon>
        <taxon>Testudines</taxon>
        <taxon>Cryptodira</taxon>
        <taxon>Durocryptodira</taxon>
        <taxon>Americhelydia</taxon>
        <taxon>Chelydroidea</taxon>
        <taxon>Chelydridae</taxon>
        <taxon>Chelydra</taxon>
    </lineage>
</organism>
<dbReference type="InterPro" id="IPR050462">
    <property type="entry name" value="Retroviral_Gag-Pol_poly"/>
</dbReference>
<reference evidence="2 3" key="1">
    <citation type="journal article" date="2020" name="G3 (Bethesda)">
        <title>Draft Genome of the Common Snapping Turtle, Chelydra serpentina, a Model for Phenotypic Plasticity in Reptiles.</title>
        <authorList>
            <person name="Das D."/>
            <person name="Singh S.K."/>
            <person name="Bierstedt J."/>
            <person name="Erickson A."/>
            <person name="Galli G.L.J."/>
            <person name="Crossley D.A. 2nd"/>
            <person name="Rhen T."/>
        </authorList>
    </citation>
    <scope>NUCLEOTIDE SEQUENCE [LARGE SCALE GENOMIC DNA]</scope>
    <source>
        <strain evidence="2">KW</strain>
    </source>
</reference>
<accession>A0A8T1RX98</accession>
<dbReference type="PANTHER" id="PTHR33166">
    <property type="entry name" value="GAG_P30 DOMAIN-CONTAINING PROTEIN"/>
    <property type="match status" value="1"/>
</dbReference>
<evidence type="ECO:0000259" key="1">
    <source>
        <dbReference type="Pfam" id="PF02093"/>
    </source>
</evidence>
<dbReference type="InterPro" id="IPR003036">
    <property type="entry name" value="Gag_P30"/>
</dbReference>
<name>A0A8T1RX98_CHESE</name>
<dbReference type="AlphaFoldDB" id="A0A8T1RX98"/>
<sequence>MLNYILTGIKQAGEQTLNWSKVHNTMQGEKKHPSNFYKKLCKAFCIYTNIDPKAADTQSTVRLIFIYQSALDIKKRLQRLEGAEEKSLEELVSVCSPYITHTKNIQKTKPRPSVI</sequence>
<dbReference type="EMBL" id="JAHGAV010002597">
    <property type="protein sequence ID" value="KAG6921147.1"/>
    <property type="molecule type" value="Genomic_DNA"/>
</dbReference>
<evidence type="ECO:0000313" key="2">
    <source>
        <dbReference type="EMBL" id="KAG6921147.1"/>
    </source>
</evidence>
<comment type="caution">
    <text evidence="2">The sequence shown here is derived from an EMBL/GenBank/DDBJ whole genome shotgun (WGS) entry which is preliminary data.</text>
</comment>
<dbReference type="Pfam" id="PF02093">
    <property type="entry name" value="Gag_p30"/>
    <property type="match status" value="1"/>
</dbReference>